<evidence type="ECO:0000256" key="8">
    <source>
        <dbReference type="ARBA" id="ARBA00023229"/>
    </source>
</evidence>
<accession>A0A8H2M3R9</accession>
<evidence type="ECO:0000256" key="6">
    <source>
        <dbReference type="ARBA" id="ARBA00022842"/>
    </source>
</evidence>
<evidence type="ECO:0000259" key="12">
    <source>
        <dbReference type="Pfam" id="PF01070"/>
    </source>
</evidence>
<feature type="binding site" evidence="11">
    <location>
        <position position="183"/>
    </location>
    <ligand>
        <name>FMN</name>
        <dbReference type="ChEBI" id="CHEBI:58210"/>
    </ligand>
</feature>
<keyword evidence="9 11" id="KW-0413">Isomerase</keyword>
<dbReference type="InterPro" id="IPR013785">
    <property type="entry name" value="Aldolase_TIM"/>
</dbReference>
<keyword evidence="7 11" id="KW-0521">NADP</keyword>
<feature type="binding site" evidence="11">
    <location>
        <begin position="5"/>
        <end position="6"/>
    </location>
    <ligand>
        <name>substrate</name>
    </ligand>
</feature>
<dbReference type="EC" id="5.3.3.2" evidence="11"/>
<dbReference type="PANTHER" id="PTHR43665">
    <property type="entry name" value="ISOPENTENYL-DIPHOSPHATE DELTA-ISOMERASE"/>
    <property type="match status" value="1"/>
</dbReference>
<dbReference type="GO" id="GO:0070402">
    <property type="term" value="F:NADPH binding"/>
    <property type="evidence" value="ECO:0007669"/>
    <property type="project" value="UniProtKB-UniRule"/>
</dbReference>
<comment type="subunit">
    <text evidence="10 11">Homooctamer. Dimer of tetramers.</text>
</comment>
<dbReference type="GO" id="GO:0010181">
    <property type="term" value="F:FMN binding"/>
    <property type="evidence" value="ECO:0007669"/>
    <property type="project" value="UniProtKB-UniRule"/>
</dbReference>
<comment type="cofactor">
    <cofactor evidence="11">
        <name>Mg(2+)</name>
        <dbReference type="ChEBI" id="CHEBI:18420"/>
    </cofactor>
</comment>
<evidence type="ECO:0000256" key="9">
    <source>
        <dbReference type="ARBA" id="ARBA00023235"/>
    </source>
</evidence>
<evidence type="ECO:0000313" key="14">
    <source>
        <dbReference type="Proteomes" id="UP000377798"/>
    </source>
</evidence>
<evidence type="ECO:0000256" key="4">
    <source>
        <dbReference type="ARBA" id="ARBA00022643"/>
    </source>
</evidence>
<dbReference type="GO" id="GO:0005737">
    <property type="term" value="C:cytoplasm"/>
    <property type="evidence" value="ECO:0007669"/>
    <property type="project" value="UniProtKB-SubCell"/>
</dbReference>
<feature type="binding site" evidence="11">
    <location>
        <position position="152"/>
    </location>
    <ligand>
        <name>Mg(2+)</name>
        <dbReference type="ChEBI" id="CHEBI:18420"/>
    </ligand>
</feature>
<evidence type="ECO:0000256" key="5">
    <source>
        <dbReference type="ARBA" id="ARBA00022723"/>
    </source>
</evidence>
<organism evidence="13 14">
    <name type="scientific">Urinicoccus massiliensis</name>
    <dbReference type="NCBI Taxonomy" id="1723382"/>
    <lineage>
        <taxon>Bacteria</taxon>
        <taxon>Bacillati</taxon>
        <taxon>Bacillota</taxon>
        <taxon>Tissierellia</taxon>
        <taxon>Tissierellales</taxon>
        <taxon>Peptoniphilaceae</taxon>
        <taxon>Urinicoccus</taxon>
    </lineage>
</organism>
<feature type="binding site" evidence="11">
    <location>
        <position position="151"/>
    </location>
    <ligand>
        <name>substrate</name>
    </ligand>
</feature>
<feature type="binding site" evidence="11">
    <location>
        <position position="213"/>
    </location>
    <ligand>
        <name>FMN</name>
        <dbReference type="ChEBI" id="CHEBI:58210"/>
    </ligand>
</feature>
<dbReference type="Pfam" id="PF01070">
    <property type="entry name" value="FMN_dh"/>
    <property type="match status" value="1"/>
</dbReference>
<comment type="subcellular location">
    <subcellularLocation>
        <location evidence="11">Cytoplasm</location>
    </subcellularLocation>
</comment>
<dbReference type="NCBIfam" id="TIGR02151">
    <property type="entry name" value="IPP_isom_2"/>
    <property type="match status" value="1"/>
</dbReference>
<dbReference type="AlphaFoldDB" id="A0A8H2M3R9"/>
<dbReference type="RefSeq" id="WP_034440861.1">
    <property type="nucleotide sequence ID" value="NZ_CAACYI010000001.1"/>
</dbReference>
<dbReference type="SUPFAM" id="SSF51395">
    <property type="entry name" value="FMN-linked oxidoreductases"/>
    <property type="match status" value="1"/>
</dbReference>
<reference evidence="13 14" key="1">
    <citation type="submission" date="2019-02" db="EMBL/GenBank/DDBJ databases">
        <authorList>
            <consortium name="Pathogen Informatics"/>
        </authorList>
    </citation>
    <scope>NUCLEOTIDE SEQUENCE [LARGE SCALE GENOMIC DNA]</scope>
    <source>
        <strain evidence="13 14">3012STDY7089603</strain>
    </source>
</reference>
<comment type="cofactor">
    <cofactor evidence="11">
        <name>NADPH</name>
        <dbReference type="ChEBI" id="CHEBI:57783"/>
    </cofactor>
</comment>
<evidence type="ECO:0000313" key="13">
    <source>
        <dbReference type="EMBL" id="VFB15999.1"/>
    </source>
</evidence>
<dbReference type="Proteomes" id="UP000377798">
    <property type="component" value="Unassembled WGS sequence"/>
</dbReference>
<evidence type="ECO:0000256" key="10">
    <source>
        <dbReference type="ARBA" id="ARBA00025810"/>
    </source>
</evidence>
<keyword evidence="4 11" id="KW-0288">FMN</keyword>
<keyword evidence="5 11" id="KW-0479">Metal-binding</keyword>
<evidence type="ECO:0000256" key="11">
    <source>
        <dbReference type="HAMAP-Rule" id="MF_00354"/>
    </source>
</evidence>
<comment type="catalytic activity">
    <reaction evidence="11">
        <text>isopentenyl diphosphate = dimethylallyl diphosphate</text>
        <dbReference type="Rhea" id="RHEA:23284"/>
        <dbReference type="ChEBI" id="CHEBI:57623"/>
        <dbReference type="ChEBI" id="CHEBI:128769"/>
        <dbReference type="EC" id="5.3.3.2"/>
    </reaction>
</comment>
<keyword evidence="2 11" id="KW-0963">Cytoplasm</keyword>
<dbReference type="GO" id="GO:0008299">
    <property type="term" value="P:isoprenoid biosynthetic process"/>
    <property type="evidence" value="ECO:0007669"/>
    <property type="project" value="UniProtKB-UniRule"/>
</dbReference>
<feature type="binding site" evidence="11">
    <location>
        <position position="91"/>
    </location>
    <ligand>
        <name>FMN</name>
        <dbReference type="ChEBI" id="CHEBI:58210"/>
    </ligand>
</feature>
<proteinExistence type="inferred from homology"/>
<feature type="domain" description="FMN-dependent dehydrogenase" evidence="12">
    <location>
        <begin position="167"/>
        <end position="323"/>
    </location>
</feature>
<dbReference type="GO" id="GO:0004452">
    <property type="term" value="F:isopentenyl-diphosphate delta-isomerase activity"/>
    <property type="evidence" value="ECO:0007669"/>
    <property type="project" value="UniProtKB-UniRule"/>
</dbReference>
<comment type="similarity">
    <text evidence="11">Belongs to the IPP isomerase type 2 family.</text>
</comment>
<keyword evidence="6 11" id="KW-0460">Magnesium</keyword>
<dbReference type="PIRSF" id="PIRSF003314">
    <property type="entry name" value="IPP_isomerase"/>
    <property type="match status" value="1"/>
</dbReference>
<dbReference type="CDD" id="cd02811">
    <property type="entry name" value="IDI-2_FMN"/>
    <property type="match status" value="1"/>
</dbReference>
<dbReference type="InterPro" id="IPR011179">
    <property type="entry name" value="IPdP_isomerase"/>
</dbReference>
<feature type="binding site" evidence="11">
    <location>
        <begin position="61"/>
        <end position="63"/>
    </location>
    <ligand>
        <name>FMN</name>
        <dbReference type="ChEBI" id="CHEBI:58210"/>
    </ligand>
</feature>
<comment type="cofactor">
    <cofactor evidence="1 11">
        <name>FMN</name>
        <dbReference type="ChEBI" id="CHEBI:58210"/>
    </cofactor>
</comment>
<dbReference type="InterPro" id="IPR000262">
    <property type="entry name" value="FMN-dep_DH"/>
</dbReference>
<name>A0A8H2M3R9_9FIRM</name>
<dbReference type="HAMAP" id="MF_00354">
    <property type="entry name" value="Idi_2"/>
    <property type="match status" value="1"/>
</dbReference>
<comment type="function">
    <text evidence="11">Involved in the biosynthesis of isoprenoids. Catalyzes the 1,3-allylic rearrangement of the homoallylic substrate isopentenyl (IPP) to its allylic isomer, dimethylallyl diphosphate (DMAPP).</text>
</comment>
<protein>
    <recommendedName>
        <fullName evidence="11">Isopentenyl-diphosphate delta-isomerase</fullName>
        <shortName evidence="11">IPP isomerase</shortName>
        <ecNumber evidence="11">5.3.3.2</ecNumber>
    </recommendedName>
    <alternativeName>
        <fullName evidence="11">Isopentenyl diphosphate:dimethylallyl diphosphate isomerase</fullName>
    </alternativeName>
    <alternativeName>
        <fullName evidence="11">Isopentenyl pyrophosphate isomerase</fullName>
    </alternativeName>
    <alternativeName>
        <fullName evidence="11">Type 2 isopentenyl diphosphate isomerase</fullName>
        <shortName evidence="11">IDI-2</shortName>
    </alternativeName>
</protein>
<keyword evidence="3 11" id="KW-0285">Flavoprotein</keyword>
<feature type="binding site" evidence="11">
    <location>
        <position position="121"/>
    </location>
    <ligand>
        <name>FMN</name>
        <dbReference type="ChEBI" id="CHEBI:58210"/>
    </ligand>
</feature>
<dbReference type="GO" id="GO:0000287">
    <property type="term" value="F:magnesium ion binding"/>
    <property type="evidence" value="ECO:0007669"/>
    <property type="project" value="UniProtKB-UniRule"/>
</dbReference>
<keyword evidence="14" id="KW-1185">Reference proteome</keyword>
<comment type="caution">
    <text evidence="11">Lacks conserved residue(s) required for the propagation of feature annotation.</text>
</comment>
<evidence type="ECO:0000256" key="2">
    <source>
        <dbReference type="ARBA" id="ARBA00022490"/>
    </source>
</evidence>
<comment type="caution">
    <text evidence="13">The sequence shown here is derived from an EMBL/GenBank/DDBJ whole genome shotgun (WGS) entry which is preliminary data.</text>
</comment>
<gene>
    <name evidence="11 13" type="primary">fni</name>
    <name evidence="13" type="ORF">NCTC13150_00509</name>
</gene>
<dbReference type="PANTHER" id="PTHR43665:SF1">
    <property type="entry name" value="ISOPENTENYL-DIPHOSPHATE DELTA-ISOMERASE"/>
    <property type="match status" value="1"/>
</dbReference>
<evidence type="ECO:0000256" key="7">
    <source>
        <dbReference type="ARBA" id="ARBA00022857"/>
    </source>
</evidence>
<keyword evidence="8 11" id="KW-0414">Isoprene biosynthesis</keyword>
<feature type="binding site" evidence="11">
    <location>
        <begin position="281"/>
        <end position="282"/>
    </location>
    <ligand>
        <name>FMN</name>
        <dbReference type="ChEBI" id="CHEBI:58210"/>
    </ligand>
</feature>
<dbReference type="EMBL" id="CAACYI010000001">
    <property type="protein sequence ID" value="VFB15999.1"/>
    <property type="molecule type" value="Genomic_DNA"/>
</dbReference>
<feature type="binding site" evidence="11">
    <location>
        <begin position="260"/>
        <end position="262"/>
    </location>
    <ligand>
        <name>FMN</name>
        <dbReference type="ChEBI" id="CHEBI:58210"/>
    </ligand>
</feature>
<dbReference type="GO" id="GO:0016491">
    <property type="term" value="F:oxidoreductase activity"/>
    <property type="evidence" value="ECO:0007669"/>
    <property type="project" value="InterPro"/>
</dbReference>
<sequence>MRKYRKQEHIENYLRATYQGDPLFKDVFIEHYSMPDFAYDDIDTGMTFMGKDIAFPLMINAITGGTDFAETINRNLAQLAKDFKIPMAVGSQTIAIEDDDAIESFAVVREIIGPQGLVFANINGLLGLEEAKKAVDMIGADALQIHLNPGQELIMEEGDRDFRSIRKNIRDIVQGLDLPVIVKEVGFGMSPKVIQDLYDLGVRTIDLAGFGGTNFFEVENLRYPEEDFSELFNWGNPTALCLLWAREMKKDDLTLVGSGGIRGAEDCLKALALGADICAMSGELLNYLIHGGYDYAAEFLSQLMHKMKILMMLTNCKKIQDIHDLSFSIKGDLKDLYEGRQ</sequence>
<evidence type="ECO:0000256" key="1">
    <source>
        <dbReference type="ARBA" id="ARBA00001917"/>
    </source>
</evidence>
<evidence type="ECO:0000256" key="3">
    <source>
        <dbReference type="ARBA" id="ARBA00022630"/>
    </source>
</evidence>
<dbReference type="Gene3D" id="3.20.20.70">
    <property type="entry name" value="Aldolase class I"/>
    <property type="match status" value="1"/>
</dbReference>